<evidence type="ECO:0000313" key="1">
    <source>
        <dbReference type="EMBL" id="HDD31825.1"/>
    </source>
</evidence>
<dbReference type="InterPro" id="IPR014082">
    <property type="entry name" value="CRISPR-assoc_prot_Cas02710"/>
</dbReference>
<organism evidence="1">
    <name type="scientific">Thermococcus litoralis</name>
    <dbReference type="NCBI Taxonomy" id="2265"/>
    <lineage>
        <taxon>Archaea</taxon>
        <taxon>Methanobacteriati</taxon>
        <taxon>Methanobacteriota</taxon>
        <taxon>Thermococci</taxon>
        <taxon>Thermococcales</taxon>
        <taxon>Thermococcaceae</taxon>
        <taxon>Thermococcus</taxon>
    </lineage>
</organism>
<comment type="caution">
    <text evidence="1">The sequence shown here is derived from an EMBL/GenBank/DDBJ whole genome shotgun (WGS) entry which is preliminary data.</text>
</comment>
<dbReference type="AlphaFoldDB" id="A0A7C0Y714"/>
<dbReference type="Pfam" id="PF09670">
    <property type="entry name" value="Cas_Cas02710"/>
    <property type="match status" value="1"/>
</dbReference>
<proteinExistence type="predicted"/>
<name>A0A7C0Y714_THELI</name>
<reference evidence="1" key="1">
    <citation type="journal article" date="2020" name="mSystems">
        <title>Genome- and Community-Level Interaction Insights into Carbon Utilization and Element Cycling Functions of Hydrothermarchaeota in Hydrothermal Sediment.</title>
        <authorList>
            <person name="Zhou Z."/>
            <person name="Liu Y."/>
            <person name="Xu W."/>
            <person name="Pan J."/>
            <person name="Luo Z.H."/>
            <person name="Li M."/>
        </authorList>
    </citation>
    <scope>NUCLEOTIDE SEQUENCE [LARGE SCALE GENOMIC DNA]</scope>
    <source>
        <strain evidence="1">HyVt-151</strain>
    </source>
</reference>
<dbReference type="NCBIfam" id="TIGR02710">
    <property type="entry name" value="TIGR02710 family CRISPR-associated CARF protein"/>
    <property type="match status" value="1"/>
</dbReference>
<sequence length="434" mass="49787">MKILILTVGGSCEPLVNAIKEHKPDFTYFVCSTGPKGSRIVVDGEGKPCKEWQGANAKVSAKPSIVAQTGISQYKIFEISDPDNLNECLDVIESLNNDIRENFDSPKIIANYTGGTKTMSVALSLYTLIKGDWIKENWSLEFNRGPRTDLIKIKAGDVPSAINIWDTIAKILPEKMIKTFLENHYYAEAAELLKEIIRKPIADVRIKLHNLMLACKGFELWDRFDHEGAYRQLREAEFYDKRKYMNFLAILRQKGDEKEGGKALRMRIEYNKVIDILLNSERRAVQKRYDDSVARLYRALELTAQITLKYKYDIDTSDVDLSKVPHSSKKELESMKDNDNKIKIGLKRAYELLADLNDEVGHMYVERREKILNAIQKRNLSILAHGNTPISEEDFKQVKEVICDFIQEVLNKVLGKHLLKPLQFPGAKLLRYKE</sequence>
<dbReference type="Proteomes" id="UP000886210">
    <property type="component" value="Unassembled WGS sequence"/>
</dbReference>
<dbReference type="EMBL" id="DQYG01000185">
    <property type="protein sequence ID" value="HDD31825.1"/>
    <property type="molecule type" value="Genomic_DNA"/>
</dbReference>
<accession>A0A7C0Y714</accession>
<dbReference type="Gene3D" id="3.40.50.10770">
    <property type="entry name" value="Hypothetical protein VC1899 like domain (Restriction endonuclease-like)"/>
    <property type="match status" value="1"/>
</dbReference>
<protein>
    <submittedName>
        <fullName evidence="1">TIGR02710 family CRISPR-associated protein</fullName>
    </submittedName>
</protein>
<gene>
    <name evidence="1" type="ORF">ENF72_04325</name>
</gene>